<organism evidence="2 3">
    <name type="scientific">Trachymyrmex cornetzi</name>
    <dbReference type="NCBI Taxonomy" id="471704"/>
    <lineage>
        <taxon>Eukaryota</taxon>
        <taxon>Metazoa</taxon>
        <taxon>Ecdysozoa</taxon>
        <taxon>Arthropoda</taxon>
        <taxon>Hexapoda</taxon>
        <taxon>Insecta</taxon>
        <taxon>Pterygota</taxon>
        <taxon>Neoptera</taxon>
        <taxon>Endopterygota</taxon>
        <taxon>Hymenoptera</taxon>
        <taxon>Apocrita</taxon>
        <taxon>Aculeata</taxon>
        <taxon>Formicoidea</taxon>
        <taxon>Formicidae</taxon>
        <taxon>Myrmicinae</taxon>
        <taxon>Trachymyrmex</taxon>
    </lineage>
</organism>
<feature type="region of interest" description="Disordered" evidence="1">
    <location>
        <begin position="240"/>
        <end position="298"/>
    </location>
</feature>
<accession>A0A151JN92</accession>
<name>A0A151JN92_9HYME</name>
<keyword evidence="3" id="KW-1185">Reference proteome</keyword>
<evidence type="ECO:0000256" key="1">
    <source>
        <dbReference type="SAM" id="MobiDB-lite"/>
    </source>
</evidence>
<reference evidence="2 3" key="1">
    <citation type="submission" date="2015-09" db="EMBL/GenBank/DDBJ databases">
        <title>Trachymyrmex cornetzi WGS genome.</title>
        <authorList>
            <person name="Nygaard S."/>
            <person name="Hu H."/>
            <person name="Boomsma J."/>
            <person name="Zhang G."/>
        </authorList>
    </citation>
    <scope>NUCLEOTIDE SEQUENCE [LARGE SCALE GENOMIC DNA]</scope>
    <source>
        <strain evidence="2">Tcor2-1</strain>
        <tissue evidence="2">Whole body</tissue>
    </source>
</reference>
<dbReference type="AlphaFoldDB" id="A0A151JN92"/>
<feature type="compositionally biased region" description="Basic and acidic residues" evidence="1">
    <location>
        <begin position="258"/>
        <end position="269"/>
    </location>
</feature>
<protein>
    <submittedName>
        <fullName evidence="2">Uncharacterized protein</fullName>
    </submittedName>
</protein>
<feature type="non-terminal residue" evidence="2">
    <location>
        <position position="1"/>
    </location>
</feature>
<evidence type="ECO:0000313" key="3">
    <source>
        <dbReference type="Proteomes" id="UP000078492"/>
    </source>
</evidence>
<feature type="compositionally biased region" description="Low complexity" evidence="1">
    <location>
        <begin position="270"/>
        <end position="284"/>
    </location>
</feature>
<sequence>ALVMADPQVHYIEYPLPPKVRCLKCAKCFGDERVGKVKGKYSDLPYLSKHLKKYHPGDTISYRCSECNYKPKGKYPYKDVKAHFTKCHVSLAVDAAGPSTRGSFVTADPSTRSASSSTTACSKTAAKSAAPIATSKEARRFGEAIAMSKSPMTAMVSKPRVVSVEVVSLPPTTRGSPPGSPSEILISFSPATSLPTTLTTGFTDGVGRQTTPPTCLPQRNILPTIGEEITSPCVAVTSPPIGGFSTSPLIQPRPTTPEPERGQEERRQEGAAARGARGGPSTPAYEQLCAGSRRYILP</sequence>
<evidence type="ECO:0000313" key="2">
    <source>
        <dbReference type="EMBL" id="KYN27974.1"/>
    </source>
</evidence>
<dbReference type="Proteomes" id="UP000078492">
    <property type="component" value="Unassembled WGS sequence"/>
</dbReference>
<dbReference type="EMBL" id="KQ978847">
    <property type="protein sequence ID" value="KYN27974.1"/>
    <property type="molecule type" value="Genomic_DNA"/>
</dbReference>
<proteinExistence type="predicted"/>
<gene>
    <name evidence="2" type="ORF">ALC57_02610</name>
</gene>